<dbReference type="EMBL" id="LIAN01000077">
    <property type="protein sequence ID" value="KRO37682.1"/>
    <property type="molecule type" value="Genomic_DNA"/>
</dbReference>
<gene>
    <name evidence="1" type="ORF">ABR55_02800</name>
</gene>
<organism evidence="1 2">
    <name type="scientific">Actinobacteria bacterium BACL15 MAG-120823-bin78</name>
    <dbReference type="NCBI Taxonomy" id="1655563"/>
    <lineage>
        <taxon>Bacteria</taxon>
        <taxon>Bacillati</taxon>
        <taxon>Actinomycetota</taxon>
        <taxon>Actinomycetes</taxon>
        <taxon>Actinomycetes incertae sedis</taxon>
        <taxon>ac1 cluster</taxon>
    </lineage>
</organism>
<proteinExistence type="predicted"/>
<dbReference type="AlphaFoldDB" id="A0A0R2PLH2"/>
<comment type="caution">
    <text evidence="1">The sequence shown here is derived from an EMBL/GenBank/DDBJ whole genome shotgun (WGS) entry which is preliminary data.</text>
</comment>
<name>A0A0R2PLH2_9ACTN</name>
<accession>A0A0R2PLH2</accession>
<reference evidence="1 2" key="1">
    <citation type="submission" date="2015-10" db="EMBL/GenBank/DDBJ databases">
        <title>Metagenome-Assembled Genomes uncover a global brackish microbiome.</title>
        <authorList>
            <person name="Hugerth L.W."/>
            <person name="Larsson J."/>
            <person name="Alneberg J."/>
            <person name="Lindh M.V."/>
            <person name="Legrand C."/>
            <person name="Pinhassi J."/>
            <person name="Andersson A.F."/>
        </authorList>
    </citation>
    <scope>NUCLEOTIDE SEQUENCE [LARGE SCALE GENOMIC DNA]</scope>
    <source>
        <strain evidence="1">BACL15 MAG-120823-bin78</strain>
    </source>
</reference>
<dbReference type="Proteomes" id="UP000052955">
    <property type="component" value="Unassembled WGS sequence"/>
</dbReference>
<evidence type="ECO:0000313" key="1">
    <source>
        <dbReference type="EMBL" id="KRO37682.1"/>
    </source>
</evidence>
<protein>
    <submittedName>
        <fullName evidence="1">Uncharacterized protein</fullName>
    </submittedName>
</protein>
<sequence>MDWKTGSKQLGKSAQVQLAMYRLAWAKLSGCDISTISAAFHYVPTGVTDSPSDLLDEAALIALITSVEDKQ</sequence>
<evidence type="ECO:0000313" key="2">
    <source>
        <dbReference type="Proteomes" id="UP000052955"/>
    </source>
</evidence>